<dbReference type="EMBL" id="AWUE01018180">
    <property type="protein sequence ID" value="OMO82004.1"/>
    <property type="molecule type" value="Genomic_DNA"/>
</dbReference>
<protein>
    <submittedName>
        <fullName evidence="1">Ethylene-responsive-like protein</fullName>
    </submittedName>
</protein>
<dbReference type="AlphaFoldDB" id="A0A1R3IHF2"/>
<dbReference type="OrthoDB" id="1930411at2759"/>
<sequence length="179" mass="20089">MCGGAIIADFIPRKRGRGVTASDLWPDSPFAKTNVFNSEFCQLGRNDFERPRPFQDNNHGFGYDLNQFGGYATDPIVISGEENSASGSEAAYSYCNNPDMMRNVGFAAPVKVEEEEEELLAENRVVGQVGEENQVEKLSEELMAYENYMKFYQIPYVDGQSTTEENASVPQENVIDELW</sequence>
<evidence type="ECO:0000313" key="1">
    <source>
        <dbReference type="EMBL" id="OMO82004.1"/>
    </source>
</evidence>
<evidence type="ECO:0000313" key="2">
    <source>
        <dbReference type="Proteomes" id="UP000187203"/>
    </source>
</evidence>
<gene>
    <name evidence="1" type="ORF">COLO4_23308</name>
</gene>
<dbReference type="STRING" id="93759.A0A1R3IHF2"/>
<name>A0A1R3IHF2_9ROSI</name>
<organism evidence="1 2">
    <name type="scientific">Corchorus olitorius</name>
    <dbReference type="NCBI Taxonomy" id="93759"/>
    <lineage>
        <taxon>Eukaryota</taxon>
        <taxon>Viridiplantae</taxon>
        <taxon>Streptophyta</taxon>
        <taxon>Embryophyta</taxon>
        <taxon>Tracheophyta</taxon>
        <taxon>Spermatophyta</taxon>
        <taxon>Magnoliopsida</taxon>
        <taxon>eudicotyledons</taxon>
        <taxon>Gunneridae</taxon>
        <taxon>Pentapetalae</taxon>
        <taxon>rosids</taxon>
        <taxon>malvids</taxon>
        <taxon>Malvales</taxon>
        <taxon>Malvaceae</taxon>
        <taxon>Grewioideae</taxon>
        <taxon>Apeibeae</taxon>
        <taxon>Corchorus</taxon>
    </lineage>
</organism>
<comment type="caution">
    <text evidence="1">The sequence shown here is derived from an EMBL/GenBank/DDBJ whole genome shotgun (WGS) entry which is preliminary data.</text>
</comment>
<accession>A0A1R3IHF2</accession>
<keyword evidence="2" id="KW-1185">Reference proteome</keyword>
<dbReference type="Proteomes" id="UP000187203">
    <property type="component" value="Unassembled WGS sequence"/>
</dbReference>
<reference evidence="2" key="1">
    <citation type="submission" date="2013-09" db="EMBL/GenBank/DDBJ databases">
        <title>Corchorus olitorius genome sequencing.</title>
        <authorList>
            <person name="Alam M."/>
            <person name="Haque M.S."/>
            <person name="Islam M.S."/>
            <person name="Emdad E.M."/>
            <person name="Islam M.M."/>
            <person name="Ahmed B."/>
            <person name="Halim A."/>
            <person name="Hossen Q.M.M."/>
            <person name="Hossain M.Z."/>
            <person name="Ahmed R."/>
            <person name="Khan M.M."/>
            <person name="Islam R."/>
            <person name="Rashid M.M."/>
            <person name="Khan S.A."/>
            <person name="Rahman M.S."/>
            <person name="Alam M."/>
            <person name="Yahiya A.S."/>
            <person name="Khan M.S."/>
            <person name="Azam M.S."/>
            <person name="Haque T."/>
            <person name="Lashkar M.Z.H."/>
            <person name="Akhand A.I."/>
            <person name="Morshed G."/>
            <person name="Roy S."/>
            <person name="Uddin K.S."/>
            <person name="Rabeya T."/>
            <person name="Hossain A.S."/>
            <person name="Chowdhury A."/>
            <person name="Snigdha A.R."/>
            <person name="Mortoza M.S."/>
            <person name="Matin S.A."/>
            <person name="Hoque S.M.E."/>
            <person name="Islam M.K."/>
            <person name="Roy D.K."/>
            <person name="Haider R."/>
            <person name="Moosa M.M."/>
            <person name="Elias S.M."/>
            <person name="Hasan A.M."/>
            <person name="Jahan S."/>
            <person name="Shafiuddin M."/>
            <person name="Mahmood N."/>
            <person name="Shommy N.S."/>
        </authorList>
    </citation>
    <scope>NUCLEOTIDE SEQUENCE [LARGE SCALE GENOMIC DNA]</scope>
    <source>
        <strain evidence="2">cv. O-4</strain>
    </source>
</reference>
<proteinExistence type="predicted"/>